<feature type="binding site" evidence="9">
    <location>
        <begin position="379"/>
        <end position="382"/>
    </location>
    <ligand>
        <name>FAD</name>
        <dbReference type="ChEBI" id="CHEBI:57692"/>
    </ligand>
</feature>
<feature type="binding site" evidence="9">
    <location>
        <begin position="518"/>
        <end position="522"/>
    </location>
    <ligand>
        <name>NADP(+)</name>
        <dbReference type="ChEBI" id="CHEBI:58349"/>
    </ligand>
</feature>
<keyword evidence="3 9" id="KW-0963">Cytoplasm</keyword>
<protein>
    <recommendedName>
        <fullName evidence="9">NADPH-dependent diflavin oxidoreductase 1</fullName>
        <ecNumber evidence="9">1.18.1.-</ecNumber>
    </recommendedName>
    <alternativeName>
        <fullName evidence="9">NADPH-dependent FMN and FAD-containing oxidoreductase</fullName>
    </alternativeName>
</protein>
<evidence type="ECO:0000259" key="11">
    <source>
        <dbReference type="PROSITE" id="PS51384"/>
    </source>
</evidence>
<keyword evidence="7 9" id="KW-0521">NADP</keyword>
<dbReference type="PROSITE" id="PS51384">
    <property type="entry name" value="FAD_FR"/>
    <property type="match status" value="1"/>
</dbReference>
<dbReference type="FunFam" id="3.40.50.80:FF:000032">
    <property type="entry name" value="NADPH-dependent diflavin oxidoreductase 1"/>
    <property type="match status" value="1"/>
</dbReference>
<feature type="binding site" evidence="9">
    <location>
        <position position="454"/>
    </location>
    <ligand>
        <name>NADP(+)</name>
        <dbReference type="ChEBI" id="CHEBI:58349"/>
    </ligand>
</feature>
<evidence type="ECO:0000259" key="10">
    <source>
        <dbReference type="PROSITE" id="PS50902"/>
    </source>
</evidence>
<keyword evidence="8 9" id="KW-0560">Oxidoreductase</keyword>
<feature type="binding site" evidence="9">
    <location>
        <position position="593"/>
    </location>
    <ligand>
        <name>FAD</name>
        <dbReference type="ChEBI" id="CHEBI:57692"/>
    </ligand>
</feature>
<dbReference type="GO" id="GO:0050660">
    <property type="term" value="F:flavin adenine dinucleotide binding"/>
    <property type="evidence" value="ECO:0007669"/>
    <property type="project" value="UniProtKB-UniRule"/>
</dbReference>
<feature type="binding site" evidence="9">
    <location>
        <begin position="413"/>
        <end position="416"/>
    </location>
    <ligand>
        <name>FAD</name>
        <dbReference type="ChEBI" id="CHEBI:57692"/>
    </ligand>
</feature>
<dbReference type="GO" id="GO:0050661">
    <property type="term" value="F:NADP binding"/>
    <property type="evidence" value="ECO:0007669"/>
    <property type="project" value="UniProtKB-UniRule"/>
</dbReference>
<dbReference type="InterPro" id="IPR001709">
    <property type="entry name" value="Flavoprot_Pyr_Nucl_cyt_Rdtase"/>
</dbReference>
<keyword evidence="6 9" id="KW-0274">FAD</keyword>
<dbReference type="GO" id="GO:0016651">
    <property type="term" value="F:oxidoreductase activity, acting on NAD(P)H"/>
    <property type="evidence" value="ECO:0007669"/>
    <property type="project" value="UniProtKB-UniRule"/>
</dbReference>
<dbReference type="Pfam" id="PF00175">
    <property type="entry name" value="NAD_binding_1"/>
    <property type="match status" value="1"/>
</dbReference>
<keyword evidence="13" id="KW-1185">Reference proteome</keyword>
<feature type="binding site" evidence="9">
    <location>
        <begin position="20"/>
        <end position="25"/>
    </location>
    <ligand>
        <name>FMN</name>
        <dbReference type="ChEBI" id="CHEBI:58210"/>
    </ligand>
</feature>
<comment type="similarity">
    <text evidence="9">Belongs to the NADPH-dependent diflavin oxidoreductase NDOR1 family.</text>
</comment>
<dbReference type="PROSITE" id="PS50902">
    <property type="entry name" value="FLAVODOXIN_LIKE"/>
    <property type="match status" value="1"/>
</dbReference>
<dbReference type="Gene3D" id="3.40.50.360">
    <property type="match status" value="1"/>
</dbReference>
<name>A0A9P6EGS3_9AGAR</name>
<evidence type="ECO:0000256" key="8">
    <source>
        <dbReference type="ARBA" id="ARBA00023002"/>
    </source>
</evidence>
<comment type="subunit">
    <text evidence="9">Interacts with DRE2; as part of the cytosolic iron-sulfur (Fe-S) protein assembly (CIA) machinery.</text>
</comment>
<evidence type="ECO:0000256" key="4">
    <source>
        <dbReference type="ARBA" id="ARBA00022630"/>
    </source>
</evidence>
<dbReference type="PRINTS" id="PR00369">
    <property type="entry name" value="FLAVODOXIN"/>
</dbReference>
<dbReference type="PANTHER" id="PTHR19384">
    <property type="entry name" value="NITRIC OXIDE SYNTHASE-RELATED"/>
    <property type="match status" value="1"/>
</dbReference>
<dbReference type="Gene3D" id="1.20.990.10">
    <property type="entry name" value="NADPH-cytochrome p450 Reductase, Chain A, domain 3"/>
    <property type="match status" value="1"/>
</dbReference>
<comment type="similarity">
    <text evidence="9">In the C-terminal section; belongs to the flavoprotein pyridine nucleotide cytochrome reductase family.</text>
</comment>
<gene>
    <name evidence="9" type="primary">TAH18</name>
    <name evidence="12" type="ORF">CPB83DRAFT_766075</name>
</gene>
<dbReference type="GO" id="GO:0016226">
    <property type="term" value="P:iron-sulfur cluster assembly"/>
    <property type="evidence" value="ECO:0007669"/>
    <property type="project" value="UniProtKB-UniRule"/>
</dbReference>
<dbReference type="GO" id="GO:0005829">
    <property type="term" value="C:cytosol"/>
    <property type="evidence" value="ECO:0007669"/>
    <property type="project" value="TreeGrafter"/>
</dbReference>
<comment type="function">
    <text evidence="9">NADPH-dependent reductase which is a central component of the cytosolic iron-sulfur (Fe-S) protein assembly (CIA) machinery. Transfers electrons from NADPH via its FAD and FMN prosthetic groups to the [2Fe-2S] cluster of DRE2, another key component of the CIA machinery. In turn, this reduced cluster provides electrons for assembly of cytosolic iron-sulfur cluster proteins. Positively controls H(2)O(2)-induced cell death.</text>
</comment>
<comment type="caution">
    <text evidence="12">The sequence shown here is derived from an EMBL/GenBank/DDBJ whole genome shotgun (WGS) entry which is preliminary data.</text>
</comment>
<feature type="domain" description="Flavodoxin-like" evidence="10">
    <location>
        <begin position="14"/>
        <end position="158"/>
    </location>
</feature>
<comment type="caution">
    <text evidence="9">Lacks conserved residue(s) required for the propagation of feature annotation.</text>
</comment>
<evidence type="ECO:0000256" key="2">
    <source>
        <dbReference type="ARBA" id="ARBA00001974"/>
    </source>
</evidence>
<feature type="binding site" evidence="9">
    <location>
        <position position="349"/>
    </location>
    <ligand>
        <name>FAD</name>
        <dbReference type="ChEBI" id="CHEBI:57692"/>
    </ligand>
</feature>
<dbReference type="InterPro" id="IPR001433">
    <property type="entry name" value="OxRdtase_FAD/NAD-bd"/>
</dbReference>
<dbReference type="InterPro" id="IPR039261">
    <property type="entry name" value="FNR_nucleotide-bd"/>
</dbReference>
<evidence type="ECO:0000256" key="1">
    <source>
        <dbReference type="ARBA" id="ARBA00001917"/>
    </source>
</evidence>
<comment type="subcellular location">
    <subcellularLocation>
        <location evidence="9">Cytoplasm</location>
    </subcellularLocation>
    <subcellularLocation>
        <location evidence="9">Mitochondrion</location>
    </subcellularLocation>
    <text evidence="9">Relocalizes to mitochondria after H(2)O(2) exposure.</text>
</comment>
<dbReference type="InterPro" id="IPR008254">
    <property type="entry name" value="Flavodoxin/NO_synth"/>
</dbReference>
<comment type="similarity">
    <text evidence="9">In the N-terminal section; belongs to the flavodoxin family.</text>
</comment>
<dbReference type="InterPro" id="IPR017938">
    <property type="entry name" value="Riboflavin_synthase-like_b-brl"/>
</dbReference>
<dbReference type="GO" id="GO:0160246">
    <property type="term" value="F:NADPH-iron-sulfur [2Fe-2S] protein oxidoreductase activity"/>
    <property type="evidence" value="ECO:0007669"/>
    <property type="project" value="InterPro"/>
</dbReference>
<keyword evidence="5 9" id="KW-0288">FMN</keyword>
<feature type="binding site" evidence="9">
    <location>
        <begin position="509"/>
        <end position="510"/>
    </location>
    <ligand>
        <name>NADP(+)</name>
        <dbReference type="ChEBI" id="CHEBI:58349"/>
    </ligand>
</feature>
<sequence>MSNHGSDQDDTRELLIIYATETGNAQDTADYIARQCRRIHIRCRISNIEDITVTDLLYETVVVFVISTTGSGVEPRSMTPLWTSLLRSNLPKDTFEDLSFTVFGLGDTAYEKFCWAAKKLSRRMQSLGATEFVERGEGDDQHQLGLDGTLRPWTESLVTRLVDVFPLPEGLQIEPNSRLPPPRVSLKSADDQKADDQEARILGLPYYQATVKANRRTTPPEWYQDVRQIELGFNEDIMYEPGDVAVIHPITQATEVEQFLVSLDWGENLDNPLEFKKNVYDQSIPPHIPKVTTLRCLFSRFLDFNAVPRRAFFQFLRHFTTDELEREKLDDFLSVEGADELYEYCYRVRRTIQEVLQEFRSVKIPMDYIFDVFPPLRPREFSIASSVTKHPREIQLCIAIVRYRTKLKLPRKGVCTSYISALQQGDAVQVGIKKGFIKLPTNLHTPVLCIGPGTGIAPMRAVMEKRIALGAYANSLYFGCRSSQKDHHYGSEWKEYSSQQKLHYRVAFSRDQPEGEKRIYVQDLIMEDAEHIWNVIGLHKGWVYISGSSNKMPSAVKEAIARAVEIRSGLSADAAQKYVRDMVLEGRLMEECWG</sequence>
<dbReference type="InterPro" id="IPR028879">
    <property type="entry name" value="NDOR1"/>
</dbReference>
<dbReference type="InterPro" id="IPR023173">
    <property type="entry name" value="NADPH_Cyt_P450_Rdtase_alpha"/>
</dbReference>
<comment type="cofactor">
    <cofactor evidence="2 9">
        <name>FAD</name>
        <dbReference type="ChEBI" id="CHEBI:57692"/>
    </cofactor>
</comment>
<evidence type="ECO:0000256" key="9">
    <source>
        <dbReference type="HAMAP-Rule" id="MF_03178"/>
    </source>
</evidence>
<dbReference type="Pfam" id="PF00667">
    <property type="entry name" value="FAD_binding_1"/>
    <property type="match status" value="1"/>
</dbReference>
<dbReference type="SUPFAM" id="SSF52343">
    <property type="entry name" value="Ferredoxin reductase-like, C-terminal NADP-linked domain"/>
    <property type="match status" value="1"/>
</dbReference>
<dbReference type="Gene3D" id="2.40.30.10">
    <property type="entry name" value="Translation factors"/>
    <property type="match status" value="1"/>
</dbReference>
<comment type="catalytic activity">
    <reaction evidence="9">
        <text>2 oxidized [2Fe-2S]-[protein] + NADPH = 2 reduced [2Fe-2S]-[protein] + NADP(+) + H(+)</text>
        <dbReference type="Rhea" id="RHEA:67716"/>
        <dbReference type="Rhea" id="RHEA-COMP:17327"/>
        <dbReference type="Rhea" id="RHEA-COMP:17328"/>
        <dbReference type="ChEBI" id="CHEBI:15378"/>
        <dbReference type="ChEBI" id="CHEBI:33737"/>
        <dbReference type="ChEBI" id="CHEBI:33738"/>
        <dbReference type="ChEBI" id="CHEBI:57783"/>
        <dbReference type="ChEBI" id="CHEBI:58349"/>
    </reaction>
</comment>
<keyword evidence="9" id="KW-0496">Mitochondrion</keyword>
<reference evidence="12" key="1">
    <citation type="submission" date="2020-11" db="EMBL/GenBank/DDBJ databases">
        <authorList>
            <consortium name="DOE Joint Genome Institute"/>
            <person name="Ahrendt S."/>
            <person name="Riley R."/>
            <person name="Andreopoulos W."/>
            <person name="Labutti K."/>
            <person name="Pangilinan J."/>
            <person name="Ruiz-Duenas F.J."/>
            <person name="Barrasa J.M."/>
            <person name="Sanchez-Garcia M."/>
            <person name="Camarero S."/>
            <person name="Miyauchi S."/>
            <person name="Serrano A."/>
            <person name="Linde D."/>
            <person name="Babiker R."/>
            <person name="Drula E."/>
            <person name="Ayuso-Fernandez I."/>
            <person name="Pacheco R."/>
            <person name="Padilla G."/>
            <person name="Ferreira P."/>
            <person name="Barriuso J."/>
            <person name="Kellner H."/>
            <person name="Castanera R."/>
            <person name="Alfaro M."/>
            <person name="Ramirez L."/>
            <person name="Pisabarro A.G."/>
            <person name="Kuo A."/>
            <person name="Tritt A."/>
            <person name="Lipzen A."/>
            <person name="He G."/>
            <person name="Yan M."/>
            <person name="Ng V."/>
            <person name="Cullen D."/>
            <person name="Martin F."/>
            <person name="Rosso M.-N."/>
            <person name="Henrissat B."/>
            <person name="Hibbett D."/>
            <person name="Martinez A.T."/>
            <person name="Grigoriev I.V."/>
        </authorList>
    </citation>
    <scope>NUCLEOTIDE SEQUENCE</scope>
    <source>
        <strain evidence="12">CBS 506.95</strain>
    </source>
</reference>
<dbReference type="Pfam" id="PF00258">
    <property type="entry name" value="Flavodoxin_1"/>
    <property type="match status" value="1"/>
</dbReference>
<dbReference type="EMBL" id="MU157850">
    <property type="protein sequence ID" value="KAF9528816.1"/>
    <property type="molecule type" value="Genomic_DNA"/>
</dbReference>
<dbReference type="GO" id="GO:0010181">
    <property type="term" value="F:FMN binding"/>
    <property type="evidence" value="ECO:0007669"/>
    <property type="project" value="UniProtKB-UniRule"/>
</dbReference>
<dbReference type="EC" id="1.18.1.-" evidence="9"/>
<accession>A0A9P6EGS3</accession>
<comment type="cofactor">
    <cofactor evidence="1 9">
        <name>FMN</name>
        <dbReference type="ChEBI" id="CHEBI:58210"/>
    </cofactor>
</comment>
<dbReference type="Proteomes" id="UP000807306">
    <property type="component" value="Unassembled WGS sequence"/>
</dbReference>
<keyword evidence="4 9" id="KW-0285">Flavoprotein</keyword>
<feature type="binding site" evidence="9">
    <location>
        <position position="140"/>
    </location>
    <ligand>
        <name>FMN</name>
        <dbReference type="ChEBI" id="CHEBI:58210"/>
    </ligand>
</feature>
<evidence type="ECO:0000256" key="6">
    <source>
        <dbReference type="ARBA" id="ARBA00022827"/>
    </source>
</evidence>
<organism evidence="12 13">
    <name type="scientific">Crepidotus variabilis</name>
    <dbReference type="NCBI Taxonomy" id="179855"/>
    <lineage>
        <taxon>Eukaryota</taxon>
        <taxon>Fungi</taxon>
        <taxon>Dikarya</taxon>
        <taxon>Basidiomycota</taxon>
        <taxon>Agaricomycotina</taxon>
        <taxon>Agaricomycetes</taxon>
        <taxon>Agaricomycetidae</taxon>
        <taxon>Agaricales</taxon>
        <taxon>Agaricineae</taxon>
        <taxon>Crepidotaceae</taxon>
        <taxon>Crepidotus</taxon>
    </lineage>
</organism>
<dbReference type="AlphaFoldDB" id="A0A9P6EGS3"/>
<dbReference type="PANTHER" id="PTHR19384:SF10">
    <property type="entry name" value="NADPH-DEPENDENT DIFLAVIN OXIDOREDUCTASE 1"/>
    <property type="match status" value="1"/>
</dbReference>
<dbReference type="GO" id="GO:0005739">
    <property type="term" value="C:mitochondrion"/>
    <property type="evidence" value="ECO:0007669"/>
    <property type="project" value="UniProtKB-SubCell"/>
</dbReference>
<dbReference type="InterPro" id="IPR003097">
    <property type="entry name" value="CysJ-like_FAD-binding"/>
</dbReference>
<proteinExistence type="inferred from homology"/>
<dbReference type="Gene3D" id="3.40.50.80">
    <property type="entry name" value="Nucleotide-binding domain of ferredoxin-NADP reductase (FNR) module"/>
    <property type="match status" value="1"/>
</dbReference>
<dbReference type="SUPFAM" id="SSF52218">
    <property type="entry name" value="Flavoproteins"/>
    <property type="match status" value="1"/>
</dbReference>
<evidence type="ECO:0000313" key="13">
    <source>
        <dbReference type="Proteomes" id="UP000807306"/>
    </source>
</evidence>
<evidence type="ECO:0000313" key="12">
    <source>
        <dbReference type="EMBL" id="KAF9528816.1"/>
    </source>
</evidence>
<dbReference type="InterPro" id="IPR029039">
    <property type="entry name" value="Flavoprotein-like_sf"/>
</dbReference>
<feature type="domain" description="FAD-binding FR-type" evidence="11">
    <location>
        <begin position="204"/>
        <end position="440"/>
    </location>
</feature>
<evidence type="ECO:0000256" key="7">
    <source>
        <dbReference type="ARBA" id="ARBA00022857"/>
    </source>
</evidence>
<dbReference type="SUPFAM" id="SSF63380">
    <property type="entry name" value="Riboflavin synthase domain-like"/>
    <property type="match status" value="1"/>
</dbReference>
<dbReference type="InterPro" id="IPR001094">
    <property type="entry name" value="Flavdoxin-like"/>
</dbReference>
<evidence type="ECO:0000256" key="5">
    <source>
        <dbReference type="ARBA" id="ARBA00022643"/>
    </source>
</evidence>
<evidence type="ECO:0000256" key="3">
    <source>
        <dbReference type="ARBA" id="ARBA00022490"/>
    </source>
</evidence>
<feature type="binding site" evidence="9">
    <location>
        <begin position="67"/>
        <end position="70"/>
    </location>
    <ligand>
        <name>FMN</name>
        <dbReference type="ChEBI" id="CHEBI:58210"/>
    </ligand>
</feature>
<dbReference type="PRINTS" id="PR00371">
    <property type="entry name" value="FPNCR"/>
</dbReference>
<dbReference type="InterPro" id="IPR017927">
    <property type="entry name" value="FAD-bd_FR_type"/>
</dbReference>
<dbReference type="HAMAP" id="MF_03178">
    <property type="entry name" value="NDOR1"/>
    <property type="match status" value="1"/>
</dbReference>
<dbReference type="OrthoDB" id="1856718at2759"/>